<proteinExistence type="inferred from homology"/>
<dbReference type="NCBIfam" id="TIGR03012">
    <property type="entry name" value="sulf_tusD_dsrE"/>
    <property type="match status" value="1"/>
</dbReference>
<dbReference type="OrthoDB" id="9787483at2"/>
<dbReference type="PANTHER" id="PTHR34874">
    <property type="entry name" value="PROTEIN YCHN"/>
    <property type="match status" value="1"/>
</dbReference>
<organism evidence="5 6">
    <name type="scientific">Glaciecola nitratireducens (strain JCM 12485 / KCTC 12276 / FR1064)</name>
    <dbReference type="NCBI Taxonomy" id="1085623"/>
    <lineage>
        <taxon>Bacteria</taxon>
        <taxon>Pseudomonadati</taxon>
        <taxon>Pseudomonadota</taxon>
        <taxon>Gammaproteobacteria</taxon>
        <taxon>Alteromonadales</taxon>
        <taxon>Alteromonadaceae</taxon>
        <taxon>Brumicola</taxon>
    </lineage>
</organism>
<dbReference type="GO" id="GO:0002143">
    <property type="term" value="P:tRNA wobble position uridine thiolation"/>
    <property type="evidence" value="ECO:0007669"/>
    <property type="project" value="TreeGrafter"/>
</dbReference>
<dbReference type="GO" id="GO:0097163">
    <property type="term" value="F:sulfur carrier activity"/>
    <property type="evidence" value="ECO:0007669"/>
    <property type="project" value="TreeGrafter"/>
</dbReference>
<name>G4QGW3_GLANF</name>
<evidence type="ECO:0000256" key="1">
    <source>
        <dbReference type="ARBA" id="ARBA00004496"/>
    </source>
</evidence>
<dbReference type="EMBL" id="CP003060">
    <property type="protein sequence ID" value="AEP29908.1"/>
    <property type="molecule type" value="Genomic_DNA"/>
</dbReference>
<accession>G4QGW3</accession>
<comment type="subcellular location">
    <subcellularLocation>
        <location evidence="1">Cytoplasm</location>
    </subcellularLocation>
</comment>
<dbReference type="KEGG" id="gni:GNIT_1795"/>
<dbReference type="PANTHER" id="PTHR34874:SF3">
    <property type="entry name" value="SULFURTRANSFERASE TUSD"/>
    <property type="match status" value="1"/>
</dbReference>
<dbReference type="STRING" id="1085623.GNIT_1795"/>
<dbReference type="InterPro" id="IPR027396">
    <property type="entry name" value="DsrEFH-like"/>
</dbReference>
<dbReference type="Gene3D" id="3.40.1260.10">
    <property type="entry name" value="DsrEFH-like"/>
    <property type="match status" value="1"/>
</dbReference>
<evidence type="ECO:0000313" key="6">
    <source>
        <dbReference type="Proteomes" id="UP000009282"/>
    </source>
</evidence>
<dbReference type="AlphaFoldDB" id="G4QGW3"/>
<dbReference type="RefSeq" id="WP_014108782.1">
    <property type="nucleotide sequence ID" value="NC_016041.1"/>
</dbReference>
<evidence type="ECO:0000256" key="3">
    <source>
        <dbReference type="ARBA" id="ARBA00022490"/>
    </source>
</evidence>
<evidence type="ECO:0000256" key="2">
    <source>
        <dbReference type="ARBA" id="ARBA00007067"/>
    </source>
</evidence>
<evidence type="ECO:0000256" key="4">
    <source>
        <dbReference type="ARBA" id="ARBA00022679"/>
    </source>
</evidence>
<dbReference type="Proteomes" id="UP000009282">
    <property type="component" value="Chromosome"/>
</dbReference>
<dbReference type="InterPro" id="IPR003787">
    <property type="entry name" value="Sulphur_relay_DsrE/F-like"/>
</dbReference>
<dbReference type="InterPro" id="IPR017463">
    <property type="entry name" value="Sulphur_relay_TusD/DsrE"/>
</dbReference>
<evidence type="ECO:0000313" key="5">
    <source>
        <dbReference type="EMBL" id="AEP29908.1"/>
    </source>
</evidence>
<sequence>MNRFLIFITRSPFDSLNGQTALSFCEAAIDLGHQIEQVFFYHHGVLHANSDIQPGAGEKNMLQLWTQFTEQTKTPLNVCVTASAKRGVLSEDDASMFKRHSNIHEAFCPVGMADYFSALNSAAIGNDSSPICIQF</sequence>
<comment type="similarity">
    <text evidence="2">Belongs to the DsrE/TusD family.</text>
</comment>
<dbReference type="eggNOG" id="COG1553">
    <property type="taxonomic scope" value="Bacteria"/>
</dbReference>
<dbReference type="GO" id="GO:1990228">
    <property type="term" value="C:sulfurtransferase complex"/>
    <property type="evidence" value="ECO:0007669"/>
    <property type="project" value="TreeGrafter"/>
</dbReference>
<dbReference type="NCBIfam" id="NF001237">
    <property type="entry name" value="PRK00207.1"/>
    <property type="match status" value="1"/>
</dbReference>
<protein>
    <submittedName>
        <fullName evidence="5">DsrE-like protein</fullName>
    </submittedName>
</protein>
<keyword evidence="6" id="KW-1185">Reference proteome</keyword>
<dbReference type="HOGENOM" id="CLU_132095_0_0_6"/>
<dbReference type="Pfam" id="PF02635">
    <property type="entry name" value="DsrE"/>
    <property type="match status" value="1"/>
</dbReference>
<gene>
    <name evidence="5" type="primary">tusD</name>
    <name evidence="5" type="ordered locus">GNIT_1795</name>
</gene>
<dbReference type="SUPFAM" id="SSF75169">
    <property type="entry name" value="DsrEFH-like"/>
    <property type="match status" value="1"/>
</dbReference>
<dbReference type="GO" id="GO:0016783">
    <property type="term" value="F:sulfurtransferase activity"/>
    <property type="evidence" value="ECO:0007669"/>
    <property type="project" value="InterPro"/>
</dbReference>
<keyword evidence="3" id="KW-0963">Cytoplasm</keyword>
<keyword evidence="4" id="KW-0808">Transferase</keyword>
<reference evidence="5 6" key="1">
    <citation type="journal article" date="2011" name="J. Bacteriol.">
        <title>Complete genome sequence of seawater bacterium Glaciecola nitratireducens FR1064T.</title>
        <authorList>
            <person name="Bian F."/>
            <person name="Qin Q.L."/>
            <person name="Xie B.B."/>
            <person name="Shu Y.L."/>
            <person name="Zhang X.Y."/>
            <person name="Yu Y."/>
            <person name="Chen B."/>
            <person name="Chen X.L."/>
            <person name="Zhou B.C."/>
            <person name="Zhang Y.Z."/>
        </authorList>
    </citation>
    <scope>NUCLEOTIDE SEQUENCE [LARGE SCALE GENOMIC DNA]</scope>
    <source>
        <strain evidence="6">JCM 12485 / KCTC 12276 / FR1064</strain>
    </source>
</reference>